<dbReference type="KEGG" id="ttz:FHG85_07645"/>
<evidence type="ECO:0000259" key="12">
    <source>
        <dbReference type="Pfam" id="PF00593"/>
    </source>
</evidence>
<dbReference type="SUPFAM" id="SSF49464">
    <property type="entry name" value="Carboxypeptidase regulatory domain-like"/>
    <property type="match status" value="1"/>
</dbReference>
<evidence type="ECO:0000256" key="11">
    <source>
        <dbReference type="RuleBase" id="RU003357"/>
    </source>
</evidence>
<sequence length="717" mass="80584">MDKKVLSTITLVFIIQLFAYSLFAQTVISGRVVDSNGNPISGANVVIKNTTLGTATDNNGEFKLSVPLNGYITIRVSFFGYGTVERIINSTNEVSGLEFVLKETPIDMNAVVVTGTRSEKTMKSTPVLTQAVLAQEIERRGAQNIVEALEMTIPGIEFSSQAQGKSLSLQGIDPQYVVFLVNGERLAGDTYGDIDYSRIGLANIERIEVVKGASSTLYGSNALGGVVNIITKYPVERFSLSASSLMSKYNTQNYRLSTGLRQGKLSSLTSVNFDKTDGYDLLEGNSYRTQEKEDALVLDERLSYALSSHLQLEGNVSFMNKNRENTSPDLYDRSNKDFTYGLKGTWLLNDESNVTLSWHSDNYQLFDKVPTVNELDNYDLQNVYDNLYNNARLQGNLKINSWNKLIVGTEYLQEKLTASRNNIDNKTNTDYIIYAQEDLQFFKRLNLLAGARANHNSVYGWQITPQFSAMYKLLDFTFRGSVSRGYKTPSLKEKYMNFQIPAPGPPMFLVGNENLEPEKSFYTSLSAEYSNSRISVSVIAYHNKIEDMITEDLDSYVVKPGGIIEYRYENLKNVSVKGVDLYLKARIIKNLLFTSTATLSKKIDEITGEEFKNVRNFTGKFSMDYGIKRGKYRFDANLQCNIYGKKSISLMDEVTHQVNDLDLEQFSLWRLTTVHTLNNSYIIRLGVDNIFDYVDSSGGYNTGTPGRTFFLGLGVRI</sequence>
<gene>
    <name evidence="14" type="ORF">FHG85_07645</name>
</gene>
<dbReference type="InterPro" id="IPR036942">
    <property type="entry name" value="Beta-barrel_TonB_sf"/>
</dbReference>
<protein>
    <submittedName>
        <fullName evidence="14">TonB-dependent receptor</fullName>
    </submittedName>
</protein>
<dbReference type="Pfam" id="PF13715">
    <property type="entry name" value="CarbopepD_reg_2"/>
    <property type="match status" value="1"/>
</dbReference>
<dbReference type="RefSeq" id="WP_173074591.1">
    <property type="nucleotide sequence ID" value="NZ_CP041345.1"/>
</dbReference>
<dbReference type="AlphaFoldDB" id="A0A7D3XGL5"/>
<keyword evidence="3 10" id="KW-1134">Transmembrane beta strand</keyword>
<dbReference type="GO" id="GO:0044718">
    <property type="term" value="P:siderophore transmembrane transport"/>
    <property type="evidence" value="ECO:0007669"/>
    <property type="project" value="TreeGrafter"/>
</dbReference>
<evidence type="ECO:0000259" key="13">
    <source>
        <dbReference type="Pfam" id="PF07715"/>
    </source>
</evidence>
<dbReference type="PANTHER" id="PTHR30069">
    <property type="entry name" value="TONB-DEPENDENT OUTER MEMBRANE RECEPTOR"/>
    <property type="match status" value="1"/>
</dbReference>
<dbReference type="EMBL" id="CP041345">
    <property type="protein sequence ID" value="QKG80137.1"/>
    <property type="molecule type" value="Genomic_DNA"/>
</dbReference>
<proteinExistence type="inferred from homology"/>
<dbReference type="PROSITE" id="PS52016">
    <property type="entry name" value="TONB_DEPENDENT_REC_3"/>
    <property type="match status" value="1"/>
</dbReference>
<evidence type="ECO:0000313" key="14">
    <source>
        <dbReference type="EMBL" id="QKG80137.1"/>
    </source>
</evidence>
<dbReference type="Gene3D" id="2.60.40.1120">
    <property type="entry name" value="Carboxypeptidase-like, regulatory domain"/>
    <property type="match status" value="1"/>
</dbReference>
<dbReference type="GO" id="GO:0009279">
    <property type="term" value="C:cell outer membrane"/>
    <property type="evidence" value="ECO:0007669"/>
    <property type="project" value="UniProtKB-SubCell"/>
</dbReference>
<evidence type="ECO:0000256" key="9">
    <source>
        <dbReference type="ARBA" id="ARBA00023237"/>
    </source>
</evidence>
<evidence type="ECO:0000256" key="1">
    <source>
        <dbReference type="ARBA" id="ARBA00004571"/>
    </source>
</evidence>
<dbReference type="Pfam" id="PF07715">
    <property type="entry name" value="Plug"/>
    <property type="match status" value="1"/>
</dbReference>
<evidence type="ECO:0000256" key="5">
    <source>
        <dbReference type="ARBA" id="ARBA00022729"/>
    </source>
</evidence>
<organism evidence="14 15">
    <name type="scientific">Tenuifilum thalassicum</name>
    <dbReference type="NCBI Taxonomy" id="2590900"/>
    <lineage>
        <taxon>Bacteria</taxon>
        <taxon>Pseudomonadati</taxon>
        <taxon>Bacteroidota</taxon>
        <taxon>Bacteroidia</taxon>
        <taxon>Bacteroidales</taxon>
        <taxon>Tenuifilaceae</taxon>
        <taxon>Tenuifilum</taxon>
    </lineage>
</organism>
<name>A0A7D3XGL5_9BACT</name>
<feature type="domain" description="TonB-dependent receptor plug" evidence="13">
    <location>
        <begin position="123"/>
        <end position="226"/>
    </location>
</feature>
<evidence type="ECO:0000256" key="4">
    <source>
        <dbReference type="ARBA" id="ARBA00022692"/>
    </source>
</evidence>
<evidence type="ECO:0000313" key="15">
    <source>
        <dbReference type="Proteomes" id="UP000500961"/>
    </source>
</evidence>
<reference evidence="14 15" key="1">
    <citation type="submission" date="2019-07" db="EMBL/GenBank/DDBJ databases">
        <title>Thalassofilum flectens gen. nov., sp. nov., a novel moderate thermophilic anaerobe from a shallow sea hot spring in Kunashir Island (Russia), representing a new family in the order Bacteroidales, and proposal of Thalassofilacea fam. nov.</title>
        <authorList>
            <person name="Kochetkova T.V."/>
            <person name="Podosokorskaya O.A."/>
            <person name="Novikov A."/>
            <person name="Elcheninov A.G."/>
            <person name="Toshchakov S.V."/>
            <person name="Kublanov I.V."/>
        </authorList>
    </citation>
    <scope>NUCLEOTIDE SEQUENCE [LARGE SCALE GENOMIC DNA]</scope>
    <source>
        <strain evidence="14 15">38-H</strain>
    </source>
</reference>
<dbReference type="InterPro" id="IPR008969">
    <property type="entry name" value="CarboxyPept-like_regulatory"/>
</dbReference>
<dbReference type="SUPFAM" id="SSF56935">
    <property type="entry name" value="Porins"/>
    <property type="match status" value="1"/>
</dbReference>
<accession>A0A7D3XGL5</accession>
<keyword evidence="5" id="KW-0732">Signal</keyword>
<dbReference type="Pfam" id="PF00593">
    <property type="entry name" value="TonB_dep_Rec_b-barrel"/>
    <property type="match status" value="1"/>
</dbReference>
<comment type="subcellular location">
    <subcellularLocation>
        <location evidence="1 10">Cell outer membrane</location>
        <topology evidence="1 10">Multi-pass membrane protein</topology>
    </subcellularLocation>
</comment>
<feature type="domain" description="TonB-dependent receptor-like beta-barrel" evidence="12">
    <location>
        <begin position="306"/>
        <end position="690"/>
    </location>
</feature>
<evidence type="ECO:0000256" key="10">
    <source>
        <dbReference type="PROSITE-ProRule" id="PRU01360"/>
    </source>
</evidence>
<keyword evidence="15" id="KW-1185">Reference proteome</keyword>
<dbReference type="PANTHER" id="PTHR30069:SF29">
    <property type="entry name" value="HEMOGLOBIN AND HEMOGLOBIN-HAPTOGLOBIN-BINDING PROTEIN 1-RELATED"/>
    <property type="match status" value="1"/>
</dbReference>
<keyword evidence="2 10" id="KW-0813">Transport</keyword>
<comment type="similarity">
    <text evidence="10 11">Belongs to the TonB-dependent receptor family.</text>
</comment>
<dbReference type="Proteomes" id="UP000500961">
    <property type="component" value="Chromosome"/>
</dbReference>
<dbReference type="InterPro" id="IPR037066">
    <property type="entry name" value="Plug_dom_sf"/>
</dbReference>
<evidence type="ECO:0000256" key="7">
    <source>
        <dbReference type="ARBA" id="ARBA00023136"/>
    </source>
</evidence>
<evidence type="ECO:0000256" key="3">
    <source>
        <dbReference type="ARBA" id="ARBA00022452"/>
    </source>
</evidence>
<keyword evidence="6 11" id="KW-0798">TonB box</keyword>
<evidence type="ECO:0000256" key="2">
    <source>
        <dbReference type="ARBA" id="ARBA00022448"/>
    </source>
</evidence>
<dbReference type="InterPro" id="IPR012910">
    <property type="entry name" value="Plug_dom"/>
</dbReference>
<dbReference type="GO" id="GO:0015344">
    <property type="term" value="F:siderophore uptake transmembrane transporter activity"/>
    <property type="evidence" value="ECO:0007669"/>
    <property type="project" value="TreeGrafter"/>
</dbReference>
<dbReference type="Gene3D" id="2.40.170.20">
    <property type="entry name" value="TonB-dependent receptor, beta-barrel domain"/>
    <property type="match status" value="1"/>
</dbReference>
<dbReference type="CDD" id="cd01347">
    <property type="entry name" value="ligand_gated_channel"/>
    <property type="match status" value="1"/>
</dbReference>
<keyword evidence="4 10" id="KW-0812">Transmembrane</keyword>
<keyword evidence="7 10" id="KW-0472">Membrane</keyword>
<keyword evidence="8 14" id="KW-0675">Receptor</keyword>
<dbReference type="InterPro" id="IPR000531">
    <property type="entry name" value="Beta-barrel_TonB"/>
</dbReference>
<dbReference type="Gene3D" id="2.170.130.10">
    <property type="entry name" value="TonB-dependent receptor, plug domain"/>
    <property type="match status" value="1"/>
</dbReference>
<keyword evidence="9 10" id="KW-0998">Cell outer membrane</keyword>
<dbReference type="InterPro" id="IPR039426">
    <property type="entry name" value="TonB-dep_rcpt-like"/>
</dbReference>
<evidence type="ECO:0000256" key="8">
    <source>
        <dbReference type="ARBA" id="ARBA00023170"/>
    </source>
</evidence>
<evidence type="ECO:0000256" key="6">
    <source>
        <dbReference type="ARBA" id="ARBA00023077"/>
    </source>
</evidence>